<dbReference type="EMBL" id="JAVHNQ010000002">
    <property type="protein sequence ID" value="KAK6355207.1"/>
    <property type="molecule type" value="Genomic_DNA"/>
</dbReference>
<dbReference type="Proteomes" id="UP001375240">
    <property type="component" value="Unassembled WGS sequence"/>
</dbReference>
<dbReference type="AlphaFoldDB" id="A0AAV9V5S6"/>
<name>A0AAV9V5S6_9PEZI</name>
<reference evidence="2 3" key="1">
    <citation type="submission" date="2019-10" db="EMBL/GenBank/DDBJ databases">
        <authorList>
            <person name="Palmer J.M."/>
        </authorList>
    </citation>
    <scope>NUCLEOTIDE SEQUENCE [LARGE SCALE GENOMIC DNA]</scope>
    <source>
        <strain evidence="2 3">TWF696</strain>
    </source>
</reference>
<feature type="transmembrane region" description="Helical" evidence="1">
    <location>
        <begin position="92"/>
        <end position="113"/>
    </location>
</feature>
<gene>
    <name evidence="2" type="ORF">TWF696_004324</name>
</gene>
<keyword evidence="1" id="KW-0812">Transmembrane</keyword>
<keyword evidence="3" id="KW-1185">Reference proteome</keyword>
<keyword evidence="1" id="KW-0472">Membrane</keyword>
<proteinExistence type="predicted"/>
<protein>
    <submittedName>
        <fullName evidence="2">Uncharacterized protein</fullName>
    </submittedName>
</protein>
<comment type="caution">
    <text evidence="2">The sequence shown here is derived from an EMBL/GenBank/DDBJ whole genome shotgun (WGS) entry which is preliminary data.</text>
</comment>
<feature type="transmembrane region" description="Helical" evidence="1">
    <location>
        <begin position="125"/>
        <end position="146"/>
    </location>
</feature>
<evidence type="ECO:0000313" key="3">
    <source>
        <dbReference type="Proteomes" id="UP001375240"/>
    </source>
</evidence>
<keyword evidence="1" id="KW-1133">Transmembrane helix</keyword>
<evidence type="ECO:0000256" key="1">
    <source>
        <dbReference type="SAM" id="Phobius"/>
    </source>
</evidence>
<organism evidence="2 3">
    <name type="scientific">Orbilia brochopaga</name>
    <dbReference type="NCBI Taxonomy" id="3140254"/>
    <lineage>
        <taxon>Eukaryota</taxon>
        <taxon>Fungi</taxon>
        <taxon>Dikarya</taxon>
        <taxon>Ascomycota</taxon>
        <taxon>Pezizomycotina</taxon>
        <taxon>Orbiliomycetes</taxon>
        <taxon>Orbiliales</taxon>
        <taxon>Orbiliaceae</taxon>
        <taxon>Orbilia</taxon>
    </lineage>
</organism>
<evidence type="ECO:0000313" key="2">
    <source>
        <dbReference type="EMBL" id="KAK6355207.1"/>
    </source>
</evidence>
<accession>A0AAV9V5S6</accession>
<sequence>MPPSTSTMGIGLRLLRRPQSASPLSFPSLQCCPHSAIRPQTLLRFTRRSYASKPARRSPAPSSPSSGRYFSLEENLARAGQETVLYQSGSRLLIYAYYTISVASVSWAGMEFYENVICQPDAPPWTRAISGLGAGMGLLICAYTFWVPSRIVHRIVAVPRSSRAINLQIQVRSLLPFKRRIVNSTPQSTWLVTPFVQPTRTVDQWKFSGYFGPLKYIAWLVVSNIRKLVRALRMDDFAKLKMGGSGLIYRIDREGWAWERERKGLDMLLKKEIKYYPTEGGRM</sequence>